<gene>
    <name evidence="2" type="ORF">DPX16_14371</name>
</gene>
<keyword evidence="3" id="KW-1185">Reference proteome</keyword>
<keyword evidence="1" id="KW-0732">Signal</keyword>
<comment type="caution">
    <text evidence="2">The sequence shown here is derived from an EMBL/GenBank/DDBJ whole genome shotgun (WGS) entry which is preliminary data.</text>
</comment>
<proteinExistence type="predicted"/>
<evidence type="ECO:0000256" key="1">
    <source>
        <dbReference type="SAM" id="SignalP"/>
    </source>
</evidence>
<feature type="signal peptide" evidence="1">
    <location>
        <begin position="1"/>
        <end position="30"/>
    </location>
</feature>
<keyword evidence="2" id="KW-0012">Acyltransferase</keyword>
<name>A0A3N0XPK8_ANAGA</name>
<reference evidence="2 3" key="1">
    <citation type="submission" date="2018-10" db="EMBL/GenBank/DDBJ databases">
        <title>Genome assembly for a Yunnan-Guizhou Plateau 3E fish, Anabarilius grahami (Regan), and its evolutionary and genetic applications.</title>
        <authorList>
            <person name="Jiang W."/>
        </authorList>
    </citation>
    <scope>NUCLEOTIDE SEQUENCE [LARGE SCALE GENOMIC DNA]</scope>
    <source>
        <strain evidence="2">AG-KIZ</strain>
        <tissue evidence="2">Muscle</tissue>
    </source>
</reference>
<evidence type="ECO:0000313" key="2">
    <source>
        <dbReference type="EMBL" id="ROI69431.1"/>
    </source>
</evidence>
<dbReference type="OrthoDB" id="10536334at2759"/>
<organism evidence="2 3">
    <name type="scientific">Anabarilius grahami</name>
    <name type="common">Kanglang fish</name>
    <name type="synonym">Barilius grahami</name>
    <dbReference type="NCBI Taxonomy" id="495550"/>
    <lineage>
        <taxon>Eukaryota</taxon>
        <taxon>Metazoa</taxon>
        <taxon>Chordata</taxon>
        <taxon>Craniata</taxon>
        <taxon>Vertebrata</taxon>
        <taxon>Euteleostomi</taxon>
        <taxon>Actinopterygii</taxon>
        <taxon>Neopterygii</taxon>
        <taxon>Teleostei</taxon>
        <taxon>Ostariophysi</taxon>
        <taxon>Cypriniformes</taxon>
        <taxon>Xenocyprididae</taxon>
        <taxon>Xenocypridinae</taxon>
        <taxon>Xenocypridinae incertae sedis</taxon>
        <taxon>Anabarilius</taxon>
    </lineage>
</organism>
<accession>A0A3N0XPK8</accession>
<evidence type="ECO:0000313" key="3">
    <source>
        <dbReference type="Proteomes" id="UP000281406"/>
    </source>
</evidence>
<protein>
    <submittedName>
        <fullName evidence="2">Glycerol-3-phosphate acyltransferase 4</fullName>
    </submittedName>
</protein>
<sequence length="181" mass="20091">MWPSNWTTHGALGADVAMLLLNMSHPRTQSQHVCDALEEWGAHGEWLGGYCPTVILWSPRLIRQSSTFLIQKKKLDRGISEGTPPQLRHSGLDRASRAPDNALGCHGNARCQPAARRHTEDEDAVQFANRVKAAIARQGGLVDLLWDGGLKRGKVKDTFKEEQQKIYSNILVGTQADRSRS</sequence>
<feature type="chain" id="PRO_5018114812" evidence="1">
    <location>
        <begin position="31"/>
        <end position="181"/>
    </location>
</feature>
<dbReference type="EMBL" id="RJVU01069537">
    <property type="protein sequence ID" value="ROI69431.1"/>
    <property type="molecule type" value="Genomic_DNA"/>
</dbReference>
<dbReference type="Proteomes" id="UP000281406">
    <property type="component" value="Unassembled WGS sequence"/>
</dbReference>
<dbReference type="AlphaFoldDB" id="A0A3N0XPK8"/>
<keyword evidence="2" id="KW-0808">Transferase</keyword>
<dbReference type="GO" id="GO:0016746">
    <property type="term" value="F:acyltransferase activity"/>
    <property type="evidence" value="ECO:0007669"/>
    <property type="project" value="UniProtKB-KW"/>
</dbReference>